<dbReference type="GO" id="GO:0005576">
    <property type="term" value="C:extracellular region"/>
    <property type="evidence" value="ECO:0007669"/>
    <property type="project" value="UniProtKB-SubCell"/>
</dbReference>
<dbReference type="AlphaFoldDB" id="A0A8K1CKN7"/>
<evidence type="ECO:0000256" key="6">
    <source>
        <dbReference type="SAM" id="SignalP"/>
    </source>
</evidence>
<evidence type="ECO:0000256" key="4">
    <source>
        <dbReference type="ARBA" id="ARBA00022801"/>
    </source>
</evidence>
<evidence type="ECO:0000259" key="7">
    <source>
        <dbReference type="Pfam" id="PF24708"/>
    </source>
</evidence>
<evidence type="ECO:0000256" key="1">
    <source>
        <dbReference type="ARBA" id="ARBA00004613"/>
    </source>
</evidence>
<dbReference type="OrthoDB" id="206848at2759"/>
<evidence type="ECO:0000256" key="3">
    <source>
        <dbReference type="ARBA" id="ARBA00022729"/>
    </source>
</evidence>
<evidence type="ECO:0000256" key="5">
    <source>
        <dbReference type="ARBA" id="ARBA00023098"/>
    </source>
</evidence>
<evidence type="ECO:0000256" key="2">
    <source>
        <dbReference type="ARBA" id="ARBA00022525"/>
    </source>
</evidence>
<dbReference type="PROSITE" id="PS51257">
    <property type="entry name" value="PROKAR_LIPOPROTEIN"/>
    <property type="match status" value="1"/>
</dbReference>
<evidence type="ECO:0000313" key="8">
    <source>
        <dbReference type="EMBL" id="TMW65376.1"/>
    </source>
</evidence>
<keyword evidence="9" id="KW-1185">Reference proteome</keyword>
<accession>A0A8K1CKN7</accession>
<keyword evidence="5" id="KW-0443">Lipid metabolism</keyword>
<keyword evidence="4" id="KW-0378">Hydrolase</keyword>
<comment type="subcellular location">
    <subcellularLocation>
        <location evidence="1">Secreted</location>
    </subcellularLocation>
</comment>
<proteinExistence type="predicted"/>
<keyword evidence="3 6" id="KW-0732">Signal</keyword>
<sequence>MTSHRMFSLVCLVVAACFASSVTAAGNKYPIILVHGFGGWSREEFGGNKYWGGFHGDWQEDLKKQGYDVRTAVVGPFSSNWDRACELYAYIKGGTVNYGANHAKAHGHNVTGRTFPGLFPEWGTVVNGELQKVHLIGHSMGGQTARMLAQLLEHGTKGAPTQEDPASHPLFEGGKSWVHSITTIATPNQGTLIGDGLNMLGDAVENFVGAIVGVIQVLGSKSTKFFDAKLDQWNLTPRGKDEDLKKYVTRVMKSAALHDAGKDLCLYSLSTVGAKEENQWVKTLPDIFYYSITNKDTFRLLKVELPRIQSMLLPLQPLATFLGSSYVTKKGFSKDWQQNDGAVNTPSMLSDGQSEVVEGVKESVAGRWHHVGLFSTLDHEAVVGIKLFVNAFDMYASQARVLYELPSTQAAGRNLRSGPVSHVHSEEAVRRLTESFETINRISFENDAAVACANPVNDEIKQLCDEHLRTL</sequence>
<keyword evidence="2" id="KW-0964">Secreted</keyword>
<protein>
    <recommendedName>
        <fullName evidence="7">Lipase-like C-terminal domain-containing protein</fullName>
    </recommendedName>
</protein>
<organism evidence="8 9">
    <name type="scientific">Pythium oligandrum</name>
    <name type="common">Mycoparasitic fungus</name>
    <dbReference type="NCBI Taxonomy" id="41045"/>
    <lineage>
        <taxon>Eukaryota</taxon>
        <taxon>Sar</taxon>
        <taxon>Stramenopiles</taxon>
        <taxon>Oomycota</taxon>
        <taxon>Peronosporomycetes</taxon>
        <taxon>Pythiales</taxon>
        <taxon>Pythiaceae</taxon>
        <taxon>Pythium</taxon>
    </lineage>
</organism>
<dbReference type="PANTHER" id="PTHR34043:SF3">
    <property type="entry name" value="ALPHA_BETA-HYDROLASES SUPERFAMILY PROTEIN"/>
    <property type="match status" value="1"/>
</dbReference>
<feature type="chain" id="PRO_5035481106" description="Lipase-like C-terminal domain-containing protein" evidence="6">
    <location>
        <begin position="25"/>
        <end position="471"/>
    </location>
</feature>
<dbReference type="SUPFAM" id="SSF53474">
    <property type="entry name" value="alpha/beta-Hydrolases"/>
    <property type="match status" value="1"/>
</dbReference>
<dbReference type="Proteomes" id="UP000794436">
    <property type="component" value="Unassembled WGS sequence"/>
</dbReference>
<reference evidence="8" key="1">
    <citation type="submission" date="2019-03" db="EMBL/GenBank/DDBJ databases">
        <title>Long read genome sequence of the mycoparasitic Pythium oligandrum ATCC 38472 isolated from sugarbeet rhizosphere.</title>
        <authorList>
            <person name="Gaulin E."/>
        </authorList>
    </citation>
    <scope>NUCLEOTIDE SEQUENCE</scope>
    <source>
        <strain evidence="8">ATCC 38472_TT</strain>
    </source>
</reference>
<dbReference type="PANTHER" id="PTHR34043">
    <property type="entry name" value="ALPHA/BETA-HYDROLASES SUPERFAMILY PROTEIN"/>
    <property type="match status" value="1"/>
</dbReference>
<gene>
    <name evidence="8" type="ORF">Poli38472_008018</name>
</gene>
<dbReference type="Gene3D" id="3.40.50.1820">
    <property type="entry name" value="alpha/beta hydrolase"/>
    <property type="match status" value="1"/>
</dbReference>
<dbReference type="GO" id="GO:0016787">
    <property type="term" value="F:hydrolase activity"/>
    <property type="evidence" value="ECO:0007669"/>
    <property type="project" value="UniProtKB-KW"/>
</dbReference>
<name>A0A8K1CKN7_PYTOL</name>
<feature type="signal peptide" evidence="6">
    <location>
        <begin position="1"/>
        <end position="24"/>
    </location>
</feature>
<dbReference type="EMBL" id="SPLM01000037">
    <property type="protein sequence ID" value="TMW65376.1"/>
    <property type="molecule type" value="Genomic_DNA"/>
</dbReference>
<feature type="domain" description="Lipase-like C-terminal" evidence="7">
    <location>
        <begin position="27"/>
        <end position="385"/>
    </location>
</feature>
<dbReference type="InterPro" id="IPR056304">
    <property type="entry name" value="Lip-like_C"/>
</dbReference>
<evidence type="ECO:0000313" key="9">
    <source>
        <dbReference type="Proteomes" id="UP000794436"/>
    </source>
</evidence>
<dbReference type="InterPro" id="IPR029058">
    <property type="entry name" value="AB_hydrolase_fold"/>
</dbReference>
<dbReference type="GO" id="GO:0006629">
    <property type="term" value="P:lipid metabolic process"/>
    <property type="evidence" value="ECO:0007669"/>
    <property type="project" value="UniProtKB-KW"/>
</dbReference>
<dbReference type="Pfam" id="PF24708">
    <property type="entry name" value="Lip_C"/>
    <property type="match status" value="1"/>
</dbReference>
<comment type="caution">
    <text evidence="8">The sequence shown here is derived from an EMBL/GenBank/DDBJ whole genome shotgun (WGS) entry which is preliminary data.</text>
</comment>